<proteinExistence type="predicted"/>
<sequence>MFYRLRGSPSTTGRTHLYRLSAAVHLSPNPGDSP</sequence>
<evidence type="ECO:0000313" key="2">
    <source>
        <dbReference type="Proteomes" id="UP001230426"/>
    </source>
</evidence>
<keyword evidence="2" id="KW-1185">Reference proteome</keyword>
<accession>A0ABT9R5U0</accession>
<protein>
    <submittedName>
        <fullName evidence="1">Uncharacterized protein</fullName>
    </submittedName>
</protein>
<evidence type="ECO:0000313" key="1">
    <source>
        <dbReference type="EMBL" id="MDP9864611.1"/>
    </source>
</evidence>
<dbReference type="EMBL" id="JAUSRB010000002">
    <property type="protein sequence ID" value="MDP9864611.1"/>
    <property type="molecule type" value="Genomic_DNA"/>
</dbReference>
<dbReference type="Proteomes" id="UP001230426">
    <property type="component" value="Unassembled WGS sequence"/>
</dbReference>
<gene>
    <name evidence="1" type="ORF">J2S55_003877</name>
</gene>
<name>A0ABT9R5U0_9ACTN</name>
<comment type="caution">
    <text evidence="1">The sequence shown here is derived from an EMBL/GenBank/DDBJ whole genome shotgun (WGS) entry which is preliminary data.</text>
</comment>
<organism evidence="1 2">
    <name type="scientific">Streptosporangium brasiliense</name>
    <dbReference type="NCBI Taxonomy" id="47480"/>
    <lineage>
        <taxon>Bacteria</taxon>
        <taxon>Bacillati</taxon>
        <taxon>Actinomycetota</taxon>
        <taxon>Actinomycetes</taxon>
        <taxon>Streptosporangiales</taxon>
        <taxon>Streptosporangiaceae</taxon>
        <taxon>Streptosporangium</taxon>
    </lineage>
</organism>
<reference evidence="1 2" key="1">
    <citation type="submission" date="2023-07" db="EMBL/GenBank/DDBJ databases">
        <title>Sequencing the genomes of 1000 actinobacteria strains.</title>
        <authorList>
            <person name="Klenk H.-P."/>
        </authorList>
    </citation>
    <scope>NUCLEOTIDE SEQUENCE [LARGE SCALE GENOMIC DNA]</scope>
    <source>
        <strain evidence="1 2">DSM 44109</strain>
    </source>
</reference>